<accession>A0AAV9QC90</accession>
<dbReference type="AlphaFoldDB" id="A0AAV9QC90"/>
<evidence type="ECO:0000256" key="1">
    <source>
        <dbReference type="SAM" id="Coils"/>
    </source>
</evidence>
<keyword evidence="1" id="KW-0175">Coiled coil</keyword>
<dbReference type="SUPFAM" id="SSF52540">
    <property type="entry name" value="P-loop containing nucleoside triphosphate hydrolases"/>
    <property type="match status" value="1"/>
</dbReference>
<name>A0AAV9QC90_9PEZI</name>
<reference evidence="3 4" key="1">
    <citation type="submission" date="2023-06" db="EMBL/GenBank/DDBJ databases">
        <title>Black Yeasts Isolated from many extreme environments.</title>
        <authorList>
            <person name="Coleine C."/>
            <person name="Stajich J.E."/>
            <person name="Selbmann L."/>
        </authorList>
    </citation>
    <scope>NUCLEOTIDE SEQUENCE [LARGE SCALE GENOMIC DNA]</scope>
    <source>
        <strain evidence="3 4">CCFEE 5887</strain>
    </source>
</reference>
<evidence type="ECO:0000259" key="2">
    <source>
        <dbReference type="Pfam" id="PF01926"/>
    </source>
</evidence>
<dbReference type="EMBL" id="JAXLQG010000005">
    <property type="protein sequence ID" value="KAK5540214.1"/>
    <property type="molecule type" value="Genomic_DNA"/>
</dbReference>
<sequence length="430" mass="48883">MSGQWWLGSSRGLATAYAAPSSTSKMVVIAVMGPTGTGKSSFIRNLTQNKSIKVGHDLSSTTTEVAAYDFVHKGRTFSLVDTPGFDDSRGNDQEIVNGIVGWLEQSTASAAKLDGILYFHRIIDPRVGNTARANLRMFRRLCGNDNLDKVLLVTTFWNDVAQSLGERREQQLQCDNTFWKPMIDQGSSIVRSRQDRTEDLTILLRVADKNHKFFTQAQKDMQNGKTQAAISAACHTASLTEQAQLEKAAQDARLAAEQARLERVRKQKAEARKAALAQERARQEVRRREAEAEAWEERMFLEREQRARAEAQRKRSQAQEEKLRRIRTGLELQERLEREERQRQARFAAHVCRNISLKRKTCSRCFERMDLRGDGLWCWRKSICELLSNFSAHLGQIAVTATTMNIIFVKYAALADQTTEQDAEIRDIRS</sequence>
<evidence type="ECO:0000313" key="4">
    <source>
        <dbReference type="Proteomes" id="UP001345827"/>
    </source>
</evidence>
<dbReference type="CDD" id="cd00882">
    <property type="entry name" value="Ras_like_GTPase"/>
    <property type="match status" value="1"/>
</dbReference>
<dbReference type="Pfam" id="PF01926">
    <property type="entry name" value="MMR_HSR1"/>
    <property type="match status" value="1"/>
</dbReference>
<dbReference type="Proteomes" id="UP001345827">
    <property type="component" value="Unassembled WGS sequence"/>
</dbReference>
<dbReference type="GO" id="GO:0005525">
    <property type="term" value="F:GTP binding"/>
    <property type="evidence" value="ECO:0007669"/>
    <property type="project" value="InterPro"/>
</dbReference>
<dbReference type="Gene3D" id="3.40.50.300">
    <property type="entry name" value="P-loop containing nucleotide triphosphate hydrolases"/>
    <property type="match status" value="1"/>
</dbReference>
<organism evidence="3 4">
    <name type="scientific">Vermiconidia calcicola</name>
    <dbReference type="NCBI Taxonomy" id="1690605"/>
    <lineage>
        <taxon>Eukaryota</taxon>
        <taxon>Fungi</taxon>
        <taxon>Dikarya</taxon>
        <taxon>Ascomycota</taxon>
        <taxon>Pezizomycotina</taxon>
        <taxon>Dothideomycetes</taxon>
        <taxon>Dothideomycetidae</taxon>
        <taxon>Mycosphaerellales</taxon>
        <taxon>Extremaceae</taxon>
        <taxon>Vermiconidia</taxon>
    </lineage>
</organism>
<dbReference type="InterPro" id="IPR006073">
    <property type="entry name" value="GTP-bd"/>
</dbReference>
<gene>
    <name evidence="3" type="ORF">LTR25_003920</name>
</gene>
<evidence type="ECO:0000313" key="3">
    <source>
        <dbReference type="EMBL" id="KAK5540214.1"/>
    </source>
</evidence>
<feature type="domain" description="G" evidence="2">
    <location>
        <begin position="29"/>
        <end position="120"/>
    </location>
</feature>
<protein>
    <recommendedName>
        <fullName evidence="2">G domain-containing protein</fullName>
    </recommendedName>
</protein>
<feature type="coiled-coil region" evidence="1">
    <location>
        <begin position="242"/>
        <end position="326"/>
    </location>
</feature>
<proteinExistence type="predicted"/>
<dbReference type="InterPro" id="IPR027417">
    <property type="entry name" value="P-loop_NTPase"/>
</dbReference>
<comment type="caution">
    <text evidence="3">The sequence shown here is derived from an EMBL/GenBank/DDBJ whole genome shotgun (WGS) entry which is preliminary data.</text>
</comment>
<keyword evidence="4" id="KW-1185">Reference proteome</keyword>